<dbReference type="Gene3D" id="2.60.120.10">
    <property type="entry name" value="Jelly Rolls"/>
    <property type="match status" value="1"/>
</dbReference>
<dbReference type="STRING" id="915059.NH26_02130"/>
<keyword evidence="2" id="KW-0238">DNA-binding</keyword>
<dbReference type="GO" id="GO:0006355">
    <property type="term" value="P:regulation of DNA-templated transcription"/>
    <property type="evidence" value="ECO:0007669"/>
    <property type="project" value="InterPro"/>
</dbReference>
<dbReference type="InterPro" id="IPR036388">
    <property type="entry name" value="WH-like_DNA-bd_sf"/>
</dbReference>
<dbReference type="InterPro" id="IPR014710">
    <property type="entry name" value="RmlC-like_jellyroll"/>
</dbReference>
<evidence type="ECO:0000259" key="4">
    <source>
        <dbReference type="PROSITE" id="PS51063"/>
    </source>
</evidence>
<keyword evidence="1" id="KW-0805">Transcription regulation</keyword>
<proteinExistence type="predicted"/>
<dbReference type="AlphaFoldDB" id="A0A1S1Z545"/>
<accession>A0A1S1Z545</accession>
<dbReference type="EMBL" id="JRYR02000001">
    <property type="protein sequence ID" value="OHX68414.1"/>
    <property type="molecule type" value="Genomic_DNA"/>
</dbReference>
<evidence type="ECO:0000313" key="5">
    <source>
        <dbReference type="EMBL" id="OHX68414.1"/>
    </source>
</evidence>
<protein>
    <recommendedName>
        <fullName evidence="4">HTH crp-type domain-containing protein</fullName>
    </recommendedName>
</protein>
<dbReference type="PROSITE" id="PS51063">
    <property type="entry name" value="HTH_CRP_2"/>
    <property type="match status" value="1"/>
</dbReference>
<sequence>MKMQNLLQQFIQISFPNTDKNHPIQKEFLEYGEVVEIKSGEFLIDLNEEMNFVPIVTKGVLKVTREDEEGNEIFLYYLEYGETCTISMMYQESAVRVSAEEDALVYKVPIKIIDNWMLRFPEWRDFVMKAYKVRFDGLLKAIDELAFKKMDERLLNYLHKLSDIKESKELHVSHSEIALNLNTSREVISRLLKQLEKLGTVTLGRNKVILK</sequence>
<dbReference type="GO" id="GO:0003677">
    <property type="term" value="F:DNA binding"/>
    <property type="evidence" value="ECO:0007669"/>
    <property type="project" value="UniProtKB-KW"/>
</dbReference>
<dbReference type="Pfam" id="PF13545">
    <property type="entry name" value="HTH_Crp_2"/>
    <property type="match status" value="1"/>
</dbReference>
<dbReference type="InterPro" id="IPR036390">
    <property type="entry name" value="WH_DNA-bd_sf"/>
</dbReference>
<organism evidence="5 6">
    <name type="scientific">Flammeovirga pacifica</name>
    <dbReference type="NCBI Taxonomy" id="915059"/>
    <lineage>
        <taxon>Bacteria</taxon>
        <taxon>Pseudomonadati</taxon>
        <taxon>Bacteroidota</taxon>
        <taxon>Cytophagia</taxon>
        <taxon>Cytophagales</taxon>
        <taxon>Flammeovirgaceae</taxon>
        <taxon>Flammeovirga</taxon>
    </lineage>
</organism>
<evidence type="ECO:0000256" key="1">
    <source>
        <dbReference type="ARBA" id="ARBA00023015"/>
    </source>
</evidence>
<name>A0A1S1Z545_FLAPC</name>
<gene>
    <name evidence="5" type="ORF">NH26_02130</name>
</gene>
<keyword evidence="3" id="KW-0804">Transcription</keyword>
<evidence type="ECO:0000256" key="2">
    <source>
        <dbReference type="ARBA" id="ARBA00023125"/>
    </source>
</evidence>
<dbReference type="Pfam" id="PF00027">
    <property type="entry name" value="cNMP_binding"/>
    <property type="match status" value="1"/>
</dbReference>
<dbReference type="InterPro" id="IPR012318">
    <property type="entry name" value="HTH_CRP"/>
</dbReference>
<dbReference type="Gene3D" id="1.10.10.10">
    <property type="entry name" value="Winged helix-like DNA-binding domain superfamily/Winged helix DNA-binding domain"/>
    <property type="match status" value="1"/>
</dbReference>
<reference evidence="5 6" key="1">
    <citation type="journal article" date="2012" name="Int. J. Syst. Evol. Microbiol.">
        <title>Flammeovirga pacifica sp. nov., isolated from deep-sea sediment.</title>
        <authorList>
            <person name="Xu H."/>
            <person name="Fu Y."/>
            <person name="Yang N."/>
            <person name="Ding Z."/>
            <person name="Lai Q."/>
            <person name="Zeng R."/>
        </authorList>
    </citation>
    <scope>NUCLEOTIDE SEQUENCE [LARGE SCALE GENOMIC DNA]</scope>
    <source>
        <strain evidence="6">DSM 24597 / LMG 26175 / WPAGA1</strain>
    </source>
</reference>
<dbReference type="SUPFAM" id="SSF46785">
    <property type="entry name" value="Winged helix' DNA-binding domain"/>
    <property type="match status" value="1"/>
</dbReference>
<dbReference type="Proteomes" id="UP000179797">
    <property type="component" value="Unassembled WGS sequence"/>
</dbReference>
<dbReference type="InterPro" id="IPR018490">
    <property type="entry name" value="cNMP-bd_dom_sf"/>
</dbReference>
<feature type="domain" description="HTH crp-type" evidence="4">
    <location>
        <begin position="148"/>
        <end position="211"/>
    </location>
</feature>
<dbReference type="SUPFAM" id="SSF51206">
    <property type="entry name" value="cAMP-binding domain-like"/>
    <property type="match status" value="1"/>
</dbReference>
<keyword evidence="6" id="KW-1185">Reference proteome</keyword>
<comment type="caution">
    <text evidence="5">The sequence shown here is derived from an EMBL/GenBank/DDBJ whole genome shotgun (WGS) entry which is preliminary data.</text>
</comment>
<dbReference type="InterPro" id="IPR000595">
    <property type="entry name" value="cNMP-bd_dom"/>
</dbReference>
<evidence type="ECO:0000313" key="6">
    <source>
        <dbReference type="Proteomes" id="UP000179797"/>
    </source>
</evidence>
<evidence type="ECO:0000256" key="3">
    <source>
        <dbReference type="ARBA" id="ARBA00023163"/>
    </source>
</evidence>